<dbReference type="InterPro" id="IPR000524">
    <property type="entry name" value="Tscrpt_reg_HTH_GntR"/>
</dbReference>
<evidence type="ECO:0000256" key="3">
    <source>
        <dbReference type="ARBA" id="ARBA00023163"/>
    </source>
</evidence>
<dbReference type="InterPro" id="IPR036388">
    <property type="entry name" value="WH-like_DNA-bd_sf"/>
</dbReference>
<accession>A0A024H5W9</accession>
<evidence type="ECO:0000256" key="4">
    <source>
        <dbReference type="SAM" id="MobiDB-lite"/>
    </source>
</evidence>
<dbReference type="Pfam" id="PF00392">
    <property type="entry name" value="GntR"/>
    <property type="match status" value="1"/>
</dbReference>
<evidence type="ECO:0000313" key="7">
    <source>
        <dbReference type="Proteomes" id="UP000035722"/>
    </source>
</evidence>
<dbReference type="Pfam" id="PF07729">
    <property type="entry name" value="FCD"/>
    <property type="match status" value="1"/>
</dbReference>
<dbReference type="EMBL" id="CAQI01000047">
    <property type="protein sequence ID" value="CCQ47126.1"/>
    <property type="molecule type" value="Genomic_DNA"/>
</dbReference>
<reference evidence="7" key="1">
    <citation type="journal article" date="2014" name="Genome Announc.">
        <title>Genome Sequence of Arthrobacter siccitolerans 4J27, a Xeroprotectant-Producing Desiccation-Tolerant Microorganism.</title>
        <authorList>
            <person name="Manzanera M."/>
            <person name="Santa-Cruz-Calvo L."/>
            <person name="Vilchez J.I."/>
            <person name="Garcia-Fontana C."/>
            <person name="Silva-Castro G.A."/>
            <person name="Calvo C."/>
            <person name="Gonzalez-Lopez J."/>
        </authorList>
    </citation>
    <scope>NUCLEOTIDE SEQUENCE [LARGE SCALE GENOMIC DNA]</scope>
    <source>
        <strain evidence="7">4J27</strain>
    </source>
</reference>
<protein>
    <submittedName>
        <fullName evidence="6">Bacterial regulatory s, gntR family protein</fullName>
    </submittedName>
</protein>
<dbReference type="Gene3D" id="1.10.10.10">
    <property type="entry name" value="Winged helix-like DNA-binding domain superfamily/Winged helix DNA-binding domain"/>
    <property type="match status" value="1"/>
</dbReference>
<evidence type="ECO:0000259" key="5">
    <source>
        <dbReference type="PROSITE" id="PS50949"/>
    </source>
</evidence>
<dbReference type="SMART" id="SM00345">
    <property type="entry name" value="HTH_GNTR"/>
    <property type="match status" value="1"/>
</dbReference>
<keyword evidence="7" id="KW-1185">Reference proteome</keyword>
<feature type="domain" description="HTH gntR-type" evidence="5">
    <location>
        <begin position="19"/>
        <end position="86"/>
    </location>
</feature>
<sequence>MSTATPQDQDNTDDGGPAPALQGRVVEALGVAIASGDLPPGSRLTLEGLQQEYGISRTVARDTMKVLESMNLVYSRRRVGIVVQERRFWNVFDPKLVRWRLASDRREIQYSSLTELRIAVEPIAAAGAARRASAAERARLTSLAADLRRLGEAGELEAFLAADIEFHCLLLESCGNEMFLALEGMVAEVLTSRTKQGLMPFKPRNEALQAHEDVAAAVAGGDAGAAEAAMHHILDEVRNAMGLR</sequence>
<evidence type="ECO:0000256" key="1">
    <source>
        <dbReference type="ARBA" id="ARBA00023015"/>
    </source>
</evidence>
<dbReference type="PROSITE" id="PS50949">
    <property type="entry name" value="HTH_GNTR"/>
    <property type="match status" value="1"/>
</dbReference>
<evidence type="ECO:0000313" key="6">
    <source>
        <dbReference type="EMBL" id="CCQ47126.1"/>
    </source>
</evidence>
<proteinExistence type="predicted"/>
<dbReference type="SMART" id="SM00895">
    <property type="entry name" value="FCD"/>
    <property type="match status" value="1"/>
</dbReference>
<name>A0A024H5W9_9MICC</name>
<dbReference type="SUPFAM" id="SSF48008">
    <property type="entry name" value="GntR ligand-binding domain-like"/>
    <property type="match status" value="1"/>
</dbReference>
<keyword evidence="1" id="KW-0805">Transcription regulation</keyword>
<dbReference type="GO" id="GO:0003677">
    <property type="term" value="F:DNA binding"/>
    <property type="evidence" value="ECO:0007669"/>
    <property type="project" value="UniProtKB-KW"/>
</dbReference>
<feature type="region of interest" description="Disordered" evidence="4">
    <location>
        <begin position="1"/>
        <end position="20"/>
    </location>
</feature>
<comment type="caution">
    <text evidence="6">The sequence shown here is derived from an EMBL/GenBank/DDBJ whole genome shotgun (WGS) entry which is preliminary data.</text>
</comment>
<keyword evidence="2" id="KW-0238">DNA-binding</keyword>
<dbReference type="Gene3D" id="1.20.120.530">
    <property type="entry name" value="GntR ligand-binding domain-like"/>
    <property type="match status" value="1"/>
</dbReference>
<dbReference type="OrthoDB" id="4164516at2"/>
<dbReference type="PANTHER" id="PTHR43537">
    <property type="entry name" value="TRANSCRIPTIONAL REGULATOR, GNTR FAMILY"/>
    <property type="match status" value="1"/>
</dbReference>
<dbReference type="InterPro" id="IPR008920">
    <property type="entry name" value="TF_FadR/GntR_C"/>
</dbReference>
<dbReference type="AlphaFoldDB" id="A0A024H5W9"/>
<evidence type="ECO:0000256" key="2">
    <source>
        <dbReference type="ARBA" id="ARBA00023125"/>
    </source>
</evidence>
<dbReference type="STRING" id="861266.ARTSIC4J27_3105"/>
<dbReference type="CDD" id="cd07377">
    <property type="entry name" value="WHTH_GntR"/>
    <property type="match status" value="1"/>
</dbReference>
<dbReference type="GO" id="GO:0003700">
    <property type="term" value="F:DNA-binding transcription factor activity"/>
    <property type="evidence" value="ECO:0007669"/>
    <property type="project" value="InterPro"/>
</dbReference>
<dbReference type="InterPro" id="IPR036390">
    <property type="entry name" value="WH_DNA-bd_sf"/>
</dbReference>
<organism evidence="6 7">
    <name type="scientific">Pseudarthrobacter siccitolerans</name>
    <dbReference type="NCBI Taxonomy" id="861266"/>
    <lineage>
        <taxon>Bacteria</taxon>
        <taxon>Bacillati</taxon>
        <taxon>Actinomycetota</taxon>
        <taxon>Actinomycetes</taxon>
        <taxon>Micrococcales</taxon>
        <taxon>Micrococcaceae</taxon>
        <taxon>Pseudarthrobacter</taxon>
    </lineage>
</organism>
<dbReference type="RefSeq" id="WP_083435486.1">
    <property type="nucleotide sequence ID" value="NZ_CAQI01000047.1"/>
</dbReference>
<keyword evidence="3" id="KW-0804">Transcription</keyword>
<dbReference type="PANTHER" id="PTHR43537:SF44">
    <property type="entry name" value="GNTR FAMILY REGULATORY PROTEIN"/>
    <property type="match status" value="1"/>
</dbReference>
<gene>
    <name evidence="6" type="primary">idnR</name>
    <name evidence="6" type="ORF">ARTSIC4J27_3105</name>
</gene>
<dbReference type="InterPro" id="IPR011711">
    <property type="entry name" value="GntR_C"/>
</dbReference>
<dbReference type="SUPFAM" id="SSF46785">
    <property type="entry name" value="Winged helix' DNA-binding domain"/>
    <property type="match status" value="1"/>
</dbReference>
<dbReference type="Proteomes" id="UP000035722">
    <property type="component" value="Unassembled WGS sequence"/>
</dbReference>